<dbReference type="PANTHER" id="PTHR36566:SF1">
    <property type="entry name" value="PYRIDINIUM-3,5-BISTHIOCARBOXYLIC ACID MONONUCLEOTIDE NICKEL INSERTION PROTEIN"/>
    <property type="match status" value="1"/>
</dbReference>
<name>A0A1I6D1J7_9FIRM</name>
<keyword evidence="4" id="KW-1185">Reference proteome</keyword>
<dbReference type="OrthoDB" id="9765625at2"/>
<evidence type="ECO:0000313" key="4">
    <source>
        <dbReference type="Proteomes" id="UP000199584"/>
    </source>
</evidence>
<evidence type="ECO:0000313" key="3">
    <source>
        <dbReference type="EMBL" id="SFQ99388.1"/>
    </source>
</evidence>
<dbReference type="STRING" id="39060.SAMN05660706_10488"/>
<organism evidence="3 4">
    <name type="scientific">Desulfoscipio geothermicus DSM 3669</name>
    <dbReference type="NCBI Taxonomy" id="1121426"/>
    <lineage>
        <taxon>Bacteria</taxon>
        <taxon>Bacillati</taxon>
        <taxon>Bacillota</taxon>
        <taxon>Clostridia</taxon>
        <taxon>Eubacteriales</taxon>
        <taxon>Desulfallaceae</taxon>
        <taxon>Desulfoscipio</taxon>
    </lineage>
</organism>
<dbReference type="RefSeq" id="WP_092482090.1">
    <property type="nucleotide sequence ID" value="NZ_FOYM01000004.1"/>
</dbReference>
<protein>
    <recommendedName>
        <fullName evidence="5">TIGR00299 family protein</fullName>
    </recommendedName>
</protein>
<dbReference type="EMBL" id="FOYM01000004">
    <property type="protein sequence ID" value="SFQ99388.1"/>
    <property type="molecule type" value="Genomic_DNA"/>
</dbReference>
<dbReference type="InterPro" id="IPR002822">
    <property type="entry name" value="Ni_insertion"/>
</dbReference>
<keyword evidence="2" id="KW-0456">Lyase</keyword>
<keyword evidence="1" id="KW-0533">Nickel</keyword>
<dbReference type="Proteomes" id="UP000199584">
    <property type="component" value="Unassembled WGS sequence"/>
</dbReference>
<reference evidence="4" key="1">
    <citation type="submission" date="2016-10" db="EMBL/GenBank/DDBJ databases">
        <authorList>
            <person name="Varghese N."/>
            <person name="Submissions S."/>
        </authorList>
    </citation>
    <scope>NUCLEOTIDE SEQUENCE [LARGE SCALE GENOMIC DNA]</scope>
    <source>
        <strain evidence="4">DSM 3669</strain>
    </source>
</reference>
<gene>
    <name evidence="3" type="ORF">SAMN05660706_10488</name>
</gene>
<dbReference type="Pfam" id="PF01969">
    <property type="entry name" value="Ni_insertion"/>
    <property type="match status" value="1"/>
</dbReference>
<dbReference type="Gene3D" id="3.30.70.1380">
    <property type="entry name" value="Transcriptional regulatory protein pf0864 domain like"/>
    <property type="match status" value="1"/>
</dbReference>
<proteinExistence type="predicted"/>
<sequence length="158" mass="17883">MTTHYHWEEITVLETAIDDMNPEFHPYVIEKLLAGGALDAYLQPIIMKKGRPGVLLTVLARPRDVDHLLAVIFTETSTLGVRIRTEKRACLARSFLTAQTEYGPVRVKVAYTGDKNTPVRYSPEYEDCRARALERGVPLREVFRAALQAAQKTEKTPQ</sequence>
<accession>A0A1I6D1J7</accession>
<dbReference type="PANTHER" id="PTHR36566">
    <property type="entry name" value="NICKEL INSERTION PROTEIN-RELATED"/>
    <property type="match status" value="1"/>
</dbReference>
<evidence type="ECO:0008006" key="5">
    <source>
        <dbReference type="Google" id="ProtNLM"/>
    </source>
</evidence>
<dbReference type="Gene3D" id="3.10.20.300">
    <property type="entry name" value="mk0293 like domain"/>
    <property type="match status" value="1"/>
</dbReference>
<dbReference type="GO" id="GO:0016829">
    <property type="term" value="F:lyase activity"/>
    <property type="evidence" value="ECO:0007669"/>
    <property type="project" value="UniProtKB-KW"/>
</dbReference>
<dbReference type="AlphaFoldDB" id="A0A1I6D1J7"/>
<evidence type="ECO:0000256" key="1">
    <source>
        <dbReference type="ARBA" id="ARBA00022596"/>
    </source>
</evidence>
<evidence type="ECO:0000256" key="2">
    <source>
        <dbReference type="ARBA" id="ARBA00023239"/>
    </source>
</evidence>